<dbReference type="Proteomes" id="UP001054857">
    <property type="component" value="Unassembled WGS sequence"/>
</dbReference>
<feature type="region of interest" description="Disordered" evidence="3">
    <location>
        <begin position="159"/>
        <end position="309"/>
    </location>
</feature>
<dbReference type="AlphaFoldDB" id="A0AAD3HGJ5"/>
<dbReference type="Pfam" id="PF09739">
    <property type="entry name" value="MCM_bind"/>
    <property type="match status" value="3"/>
</dbReference>
<dbReference type="EMBL" id="BMAR01000001">
    <property type="protein sequence ID" value="GFR39843.1"/>
    <property type="molecule type" value="Genomic_DNA"/>
</dbReference>
<evidence type="ECO:0000313" key="4">
    <source>
        <dbReference type="EMBL" id="GFR39843.1"/>
    </source>
</evidence>
<reference evidence="4 5" key="1">
    <citation type="journal article" date="2021" name="Sci. Rep.">
        <title>Genome sequencing of the multicellular alga Astrephomene provides insights into convergent evolution of germ-soma differentiation.</title>
        <authorList>
            <person name="Yamashita S."/>
            <person name="Yamamoto K."/>
            <person name="Matsuzaki R."/>
            <person name="Suzuki S."/>
            <person name="Yamaguchi H."/>
            <person name="Hirooka S."/>
            <person name="Minakuchi Y."/>
            <person name="Miyagishima S."/>
            <person name="Kawachi M."/>
            <person name="Toyoda A."/>
            <person name="Nozaki H."/>
        </authorList>
    </citation>
    <scope>NUCLEOTIDE SEQUENCE [LARGE SCALE GENOMIC DNA]</scope>
    <source>
        <strain evidence="4 5">NIES-4017</strain>
    </source>
</reference>
<evidence type="ECO:0000256" key="2">
    <source>
        <dbReference type="ARBA" id="ARBA00023242"/>
    </source>
</evidence>
<dbReference type="PANTHER" id="PTHR13489:SF0">
    <property type="entry name" value="MINI-CHROMOSOME MAINTENANCE COMPLEX-BINDING PROTEIN"/>
    <property type="match status" value="1"/>
</dbReference>
<feature type="compositionally biased region" description="Low complexity" evidence="3">
    <location>
        <begin position="423"/>
        <end position="439"/>
    </location>
</feature>
<comment type="caution">
    <text evidence="4">The sequence shown here is derived from an EMBL/GenBank/DDBJ whole genome shotgun (WGS) entry which is preliminary data.</text>
</comment>
<evidence type="ECO:0000256" key="3">
    <source>
        <dbReference type="SAM" id="MobiDB-lite"/>
    </source>
</evidence>
<feature type="region of interest" description="Disordered" evidence="3">
    <location>
        <begin position="328"/>
        <end position="347"/>
    </location>
</feature>
<feature type="region of interest" description="Disordered" evidence="3">
    <location>
        <begin position="413"/>
        <end position="446"/>
    </location>
</feature>
<evidence type="ECO:0000313" key="5">
    <source>
        <dbReference type="Proteomes" id="UP001054857"/>
    </source>
</evidence>
<dbReference type="PANTHER" id="PTHR13489">
    <property type="entry name" value="MINI-CHROMOSOME MAINTENANCE COMPLEX-BINDING PROTEIN"/>
    <property type="match status" value="1"/>
</dbReference>
<evidence type="ECO:0000256" key="1">
    <source>
        <dbReference type="ARBA" id="ARBA00004123"/>
    </source>
</evidence>
<feature type="compositionally biased region" description="Low complexity" evidence="3">
    <location>
        <begin position="284"/>
        <end position="304"/>
    </location>
</feature>
<feature type="compositionally biased region" description="Polar residues" evidence="3">
    <location>
        <begin position="211"/>
        <end position="230"/>
    </location>
</feature>
<sequence>MTVPEIVAHPVEVIQKLYRQAGCPTAADGDWEVVKQFEQAIAGLGAGEIPLLHKQAAEQLPHHSLVRFYGMVQDLLNPEYYVGAFQRPDGQWVTTKFCDPDMPEHSEDSSTGFPVVWERRPIVCVPVPGLSNWAVPAAAQSASTAAAVAAASLTEAEKDRTTSCAGGPAEEAQPQGQTQEQSQLQQQQQPGRAKRERSSDADAAMDADSIRGTNPTSLSPRGALAQQQPPQGEHDDNTLDTDLAGDQGLPGPASAPVRTAPEAADMEEDEGTARPRVRRREDPSAAAATVGTAAAGGSDGGSSDDVGRAARDDGACGAGCREGRCPHTRSAAGAAGEGAAAPGAQAQEGQQELVGEVPGSCMVYLYDNAPALVLHEVVEVIGILSHMPQLAALEYDNQDDPFLAHELASLGLDNSSNANQHPDSAGNASADASGNHAAGGVSGRHQEGERLAFEAMRAAHPPTSKVMRLHGIIVRRSPSLVPTTPAPADAAPAAGQDITLAPAEAAATATTGLYPSPSPAPGPQQLRERALGLLRWALGGDAVAAEYVLLQLVARVAGRGDPAALGQLALNLCRCPAAAAATEAPSAAAGSTPGPCGPVLAAERLGPRGPGPLARALHAAVSSLVPLSAALPLTVEACNGVSWAPARDLSRERTAPSPLQLPPGTLLLLDETVMAPGQLSSRGVASMQALMAVARQQELMYDFETYQHPVPVDLPLIVMTQGRSLLRDSLRIRVPLNATQPFPSAEAILAAVTPNSATAPAAGGDNGDVAMTSTDAASSSAPSAAAAAHSAVAAAELPAVRSFLAAARAGHDGYELAEGMSSVLEQYFVNARRSAAGAAAAGGDGAPAGGNGAAAAAAGGGDVMSAEEFHLKLTLARLLVLSHGEKQLTQQRWQQLLQLEHTREARLRVGA</sequence>
<protein>
    <recommendedName>
        <fullName evidence="6">Mini-chromosome maintenance complex-binding protein</fullName>
    </recommendedName>
</protein>
<dbReference type="GO" id="GO:0003682">
    <property type="term" value="F:chromatin binding"/>
    <property type="evidence" value="ECO:0007669"/>
    <property type="project" value="TreeGrafter"/>
</dbReference>
<gene>
    <name evidence="4" type="ORF">Agub_g339</name>
</gene>
<accession>A0AAD3HGJ5</accession>
<feature type="compositionally biased region" description="Low complexity" evidence="3">
    <location>
        <begin position="173"/>
        <end position="189"/>
    </location>
</feature>
<evidence type="ECO:0008006" key="6">
    <source>
        <dbReference type="Google" id="ProtNLM"/>
    </source>
</evidence>
<dbReference type="GO" id="GO:0006261">
    <property type="term" value="P:DNA-templated DNA replication"/>
    <property type="evidence" value="ECO:0007669"/>
    <property type="project" value="TreeGrafter"/>
</dbReference>
<keyword evidence="5" id="KW-1185">Reference proteome</keyword>
<dbReference type="InterPro" id="IPR019140">
    <property type="entry name" value="MCM_complex-bd"/>
</dbReference>
<dbReference type="GO" id="GO:0005634">
    <property type="term" value="C:nucleus"/>
    <property type="evidence" value="ECO:0007669"/>
    <property type="project" value="UniProtKB-SubCell"/>
</dbReference>
<comment type="subcellular location">
    <subcellularLocation>
        <location evidence="1">Nucleus</location>
    </subcellularLocation>
</comment>
<proteinExistence type="predicted"/>
<feature type="compositionally biased region" description="Low complexity" evidence="3">
    <location>
        <begin position="331"/>
        <end position="347"/>
    </location>
</feature>
<feature type="compositionally biased region" description="Polar residues" evidence="3">
    <location>
        <begin position="413"/>
        <end position="422"/>
    </location>
</feature>
<name>A0AAD3HGJ5_9CHLO</name>
<organism evidence="4 5">
    <name type="scientific">Astrephomene gubernaculifera</name>
    <dbReference type="NCBI Taxonomy" id="47775"/>
    <lineage>
        <taxon>Eukaryota</taxon>
        <taxon>Viridiplantae</taxon>
        <taxon>Chlorophyta</taxon>
        <taxon>core chlorophytes</taxon>
        <taxon>Chlorophyceae</taxon>
        <taxon>CS clade</taxon>
        <taxon>Chlamydomonadales</taxon>
        <taxon>Astrephomenaceae</taxon>
        <taxon>Astrephomene</taxon>
    </lineage>
</organism>
<keyword evidence="2" id="KW-0539">Nucleus</keyword>